<feature type="active site" evidence="8">
    <location>
        <position position="353"/>
    </location>
</feature>
<feature type="binding site" evidence="8">
    <location>
        <position position="267"/>
    </location>
    <ligand>
        <name>Mn(2+)</name>
        <dbReference type="ChEBI" id="CHEBI:29035"/>
        <label>2</label>
    </ligand>
</feature>
<comment type="catalytic activity">
    <reaction evidence="2 8">
        <text>Release of an N-terminal amino acid, preferentially leucine, but not glutamic or aspartic acids.</text>
        <dbReference type="EC" id="3.4.11.10"/>
    </reaction>
</comment>
<comment type="cofactor">
    <cofactor evidence="8">
        <name>Mn(2+)</name>
        <dbReference type="ChEBI" id="CHEBI:29035"/>
    </cofactor>
    <text evidence="8">Binds 2 manganese ions per subunit.</text>
</comment>
<reference evidence="10 11" key="1">
    <citation type="submission" date="2020-01" db="EMBL/GenBank/DDBJ databases">
        <title>Jiella pacifica sp. nov.</title>
        <authorList>
            <person name="Xue Z."/>
            <person name="Zhu S."/>
            <person name="Chen J."/>
            <person name="Yang J."/>
        </authorList>
    </citation>
    <scope>NUCLEOTIDE SEQUENCE [LARGE SCALE GENOMIC DNA]</scope>
    <source>
        <strain evidence="10 11">40Bstr34</strain>
    </source>
</reference>
<comment type="caution">
    <text evidence="10">The sequence shown here is derived from an EMBL/GenBank/DDBJ whole genome shotgun (WGS) entry which is preliminary data.</text>
</comment>
<evidence type="ECO:0000256" key="3">
    <source>
        <dbReference type="ARBA" id="ARBA00009528"/>
    </source>
</evidence>
<feature type="binding site" evidence="8">
    <location>
        <position position="272"/>
    </location>
    <ligand>
        <name>Mn(2+)</name>
        <dbReference type="ChEBI" id="CHEBI:29035"/>
        <label>2</label>
    </ligand>
</feature>
<keyword evidence="8" id="KW-0963">Cytoplasm</keyword>
<dbReference type="NCBIfam" id="NF002075">
    <property type="entry name" value="PRK00913.2-2"/>
    <property type="match status" value="1"/>
</dbReference>
<comment type="subcellular location">
    <subcellularLocation>
        <location evidence="8">Cytoplasm</location>
    </subcellularLocation>
</comment>
<evidence type="ECO:0000313" key="11">
    <source>
        <dbReference type="Proteomes" id="UP000469011"/>
    </source>
</evidence>
<dbReference type="PANTHER" id="PTHR11963:SF23">
    <property type="entry name" value="CYTOSOL AMINOPEPTIDASE"/>
    <property type="match status" value="1"/>
</dbReference>
<keyword evidence="8" id="KW-0479">Metal-binding</keyword>
<organism evidence="10 11">
    <name type="scientific">Jiella pacifica</name>
    <dbReference type="NCBI Taxonomy" id="2696469"/>
    <lineage>
        <taxon>Bacteria</taxon>
        <taxon>Pseudomonadati</taxon>
        <taxon>Pseudomonadota</taxon>
        <taxon>Alphaproteobacteria</taxon>
        <taxon>Hyphomicrobiales</taxon>
        <taxon>Aurantimonadaceae</taxon>
        <taxon>Jiella</taxon>
    </lineage>
</organism>
<dbReference type="EC" id="3.4.11.10" evidence="8"/>
<dbReference type="GO" id="GO:0030145">
    <property type="term" value="F:manganese ion binding"/>
    <property type="evidence" value="ECO:0007669"/>
    <property type="project" value="UniProtKB-UniRule"/>
</dbReference>
<comment type="catalytic activity">
    <reaction evidence="1 8">
        <text>Release of an N-terminal amino acid, Xaa-|-Yaa-, in which Xaa is preferably Leu, but may be other amino acids including Pro although not Arg or Lys, and Yaa may be Pro. Amino acid amides and methyl esters are also readily hydrolyzed, but rates on arylamides are exceedingly low.</text>
        <dbReference type="EC" id="3.4.11.1"/>
    </reaction>
</comment>
<dbReference type="EC" id="3.4.11.1" evidence="8"/>
<dbReference type="GO" id="GO:0005737">
    <property type="term" value="C:cytoplasm"/>
    <property type="evidence" value="ECO:0007669"/>
    <property type="project" value="UniProtKB-SubCell"/>
</dbReference>
<feature type="binding site" evidence="8">
    <location>
        <position position="351"/>
    </location>
    <ligand>
        <name>Mn(2+)</name>
        <dbReference type="ChEBI" id="CHEBI:29035"/>
        <label>2</label>
    </ligand>
</feature>
<dbReference type="HAMAP" id="MF_00181">
    <property type="entry name" value="Cytosol_peptidase_M17"/>
    <property type="match status" value="1"/>
</dbReference>
<protein>
    <recommendedName>
        <fullName evidence="8">Probable cytosol aminopeptidase</fullName>
        <ecNumber evidence="8">3.4.11.1</ecNumber>
    </recommendedName>
    <alternativeName>
        <fullName evidence="8">Leucine aminopeptidase</fullName>
        <shortName evidence="8">LAP</shortName>
        <ecNumber evidence="8">3.4.11.10</ecNumber>
    </alternativeName>
    <alternativeName>
        <fullName evidence="8">Leucyl aminopeptidase</fullName>
    </alternativeName>
</protein>
<dbReference type="Gene3D" id="3.40.630.10">
    <property type="entry name" value="Zn peptidases"/>
    <property type="match status" value="1"/>
</dbReference>
<keyword evidence="6 8" id="KW-0378">Hydrolase</keyword>
<evidence type="ECO:0000256" key="1">
    <source>
        <dbReference type="ARBA" id="ARBA00000135"/>
    </source>
</evidence>
<dbReference type="Pfam" id="PF00883">
    <property type="entry name" value="Peptidase_M17"/>
    <property type="match status" value="1"/>
</dbReference>
<proteinExistence type="inferred from homology"/>
<dbReference type="RefSeq" id="WP_163465877.1">
    <property type="nucleotide sequence ID" value="NZ_JAAAMG010000029.1"/>
</dbReference>
<evidence type="ECO:0000256" key="2">
    <source>
        <dbReference type="ARBA" id="ARBA00000967"/>
    </source>
</evidence>
<comment type="similarity">
    <text evidence="3 8">Belongs to the peptidase M17 family.</text>
</comment>
<dbReference type="NCBIfam" id="NF002074">
    <property type="entry name" value="PRK00913.1-4"/>
    <property type="match status" value="1"/>
</dbReference>
<evidence type="ECO:0000313" key="10">
    <source>
        <dbReference type="EMBL" id="NDW07419.1"/>
    </source>
</evidence>
<dbReference type="PRINTS" id="PR00481">
    <property type="entry name" value="LAMNOPPTDASE"/>
</dbReference>
<dbReference type="Proteomes" id="UP000469011">
    <property type="component" value="Unassembled WGS sequence"/>
</dbReference>
<keyword evidence="5 8" id="KW-0645">Protease</keyword>
<sequence length="503" mass="52494">MATLPKIEFAALDAPAGDVLVVLAGEGGSIPEGLPAALREAVAKAAGIAKFKGKGLATLDLIAPAGVEADRLLVVGTHSKDPASEEDFLKLGGTILAKTKGAATVTIRCELPAGGALSTADVARIGAGALLRAYDFDLYKTKKTKSGDEGDEEKNDAPSTLTLAVADPDAARAAFEQEEAVASGTMLARDLVNEPANILGPVEYAERIQELAKHGIDVEVLGESEMKALKMNALLGVSQGSPRPPRLVIMRWNGAGKDEQPVAFVGKGVVFDTGGISIKPAGSMDEMKGDMGGSAAVVGLMRALAGRKAKVNAIGIVGLVENAVDGNAQRPGDIVTAMSGTTIEVLNTDAEGRLVLADALWYCQDRFKPKFMVNLATLTGAIIVALGNHHAGLFSNDDELAERLSAAGKASGEKVWRLPLGREYDKMIEGKFADIKNIGGGRAGGSITAAQFLKRFVNDVPWAHLDIAGTAMGSPSNEYNQSWASGFGVRLLDRLVADHYQSK</sequence>
<evidence type="ECO:0000256" key="8">
    <source>
        <dbReference type="HAMAP-Rule" id="MF_00181"/>
    </source>
</evidence>
<dbReference type="Gene3D" id="3.40.220.10">
    <property type="entry name" value="Leucine Aminopeptidase, subunit E, domain 1"/>
    <property type="match status" value="1"/>
</dbReference>
<dbReference type="EMBL" id="JAAAMG010000029">
    <property type="protein sequence ID" value="NDW07419.1"/>
    <property type="molecule type" value="Genomic_DNA"/>
</dbReference>
<dbReference type="SUPFAM" id="SSF53187">
    <property type="entry name" value="Zn-dependent exopeptidases"/>
    <property type="match status" value="1"/>
</dbReference>
<dbReference type="PANTHER" id="PTHR11963">
    <property type="entry name" value="LEUCINE AMINOPEPTIDASE-RELATED"/>
    <property type="match status" value="1"/>
</dbReference>
<dbReference type="InterPro" id="IPR000819">
    <property type="entry name" value="Peptidase_M17_C"/>
</dbReference>
<evidence type="ECO:0000256" key="4">
    <source>
        <dbReference type="ARBA" id="ARBA00022438"/>
    </source>
</evidence>
<gene>
    <name evidence="8" type="primary">pepA</name>
    <name evidence="10" type="ORF">GTK09_23665</name>
</gene>
<comment type="function">
    <text evidence="8">Presumably involved in the processing and regular turnover of intracellular proteins. Catalyzes the removal of unsubstituted N-terminal amino acids from various peptides.</text>
</comment>
<dbReference type="GO" id="GO:0006508">
    <property type="term" value="P:proteolysis"/>
    <property type="evidence" value="ECO:0007669"/>
    <property type="project" value="UniProtKB-KW"/>
</dbReference>
<keyword evidence="11" id="KW-1185">Reference proteome</keyword>
<dbReference type="CDD" id="cd00433">
    <property type="entry name" value="Peptidase_M17"/>
    <property type="match status" value="1"/>
</dbReference>
<dbReference type="GO" id="GO:0070006">
    <property type="term" value="F:metalloaminopeptidase activity"/>
    <property type="evidence" value="ECO:0007669"/>
    <property type="project" value="InterPro"/>
</dbReference>
<dbReference type="InterPro" id="IPR008283">
    <property type="entry name" value="Peptidase_M17_N"/>
</dbReference>
<evidence type="ECO:0000259" key="9">
    <source>
        <dbReference type="PROSITE" id="PS00631"/>
    </source>
</evidence>
<feature type="binding site" evidence="8">
    <location>
        <position position="290"/>
    </location>
    <ligand>
        <name>Mn(2+)</name>
        <dbReference type="ChEBI" id="CHEBI:29035"/>
        <label>2</label>
    </ligand>
</feature>
<dbReference type="Pfam" id="PF02789">
    <property type="entry name" value="Peptidase_M17_N"/>
    <property type="match status" value="1"/>
</dbReference>
<feature type="active site" evidence="8">
    <location>
        <position position="279"/>
    </location>
</feature>
<dbReference type="InterPro" id="IPR011356">
    <property type="entry name" value="Leucine_aapep/pepB"/>
</dbReference>
<dbReference type="SUPFAM" id="SSF52949">
    <property type="entry name" value="Macro domain-like"/>
    <property type="match status" value="1"/>
</dbReference>
<feature type="binding site" evidence="8">
    <location>
        <position position="351"/>
    </location>
    <ligand>
        <name>Mn(2+)</name>
        <dbReference type="ChEBI" id="CHEBI:29035"/>
        <label>1</label>
    </ligand>
</feature>
<evidence type="ECO:0000256" key="5">
    <source>
        <dbReference type="ARBA" id="ARBA00022670"/>
    </source>
</evidence>
<dbReference type="PROSITE" id="PS00631">
    <property type="entry name" value="CYTOSOL_AP"/>
    <property type="match status" value="1"/>
</dbReference>
<evidence type="ECO:0000256" key="6">
    <source>
        <dbReference type="ARBA" id="ARBA00022801"/>
    </source>
</evidence>
<dbReference type="InterPro" id="IPR043472">
    <property type="entry name" value="Macro_dom-like"/>
</dbReference>
<dbReference type="NCBIfam" id="NF002077">
    <property type="entry name" value="PRK00913.2-4"/>
    <property type="match status" value="1"/>
</dbReference>
<dbReference type="InterPro" id="IPR023042">
    <property type="entry name" value="Peptidase_M17_leu_NH2_pept"/>
</dbReference>
<evidence type="ECO:0000256" key="7">
    <source>
        <dbReference type="ARBA" id="ARBA00023211"/>
    </source>
</evidence>
<feature type="binding site" evidence="8">
    <location>
        <position position="349"/>
    </location>
    <ligand>
        <name>Mn(2+)</name>
        <dbReference type="ChEBI" id="CHEBI:29035"/>
        <label>1</label>
    </ligand>
</feature>
<feature type="binding site" evidence="8">
    <location>
        <position position="272"/>
    </location>
    <ligand>
        <name>Mn(2+)</name>
        <dbReference type="ChEBI" id="CHEBI:29035"/>
        <label>1</label>
    </ligand>
</feature>
<accession>A0A6N9TCL4</accession>
<keyword evidence="7 8" id="KW-0464">Manganese</keyword>
<keyword evidence="4 8" id="KW-0031">Aminopeptidase</keyword>
<feature type="domain" description="Cytosol aminopeptidase" evidence="9">
    <location>
        <begin position="347"/>
        <end position="354"/>
    </location>
</feature>
<dbReference type="AlphaFoldDB" id="A0A6N9TCL4"/>
<name>A0A6N9TCL4_9HYPH</name>